<evidence type="ECO:0000256" key="1">
    <source>
        <dbReference type="SAM" id="SignalP"/>
    </source>
</evidence>
<dbReference type="AlphaFoldDB" id="A0A7G9WIP2"/>
<dbReference type="RefSeq" id="WP_212507619.1">
    <property type="nucleotide sequence ID" value="NZ_CP060696.1"/>
</dbReference>
<evidence type="ECO:0000313" key="3">
    <source>
        <dbReference type="EMBL" id="QNO18554.1"/>
    </source>
</evidence>
<reference evidence="3 4" key="1">
    <citation type="submission" date="2020-08" db="EMBL/GenBank/DDBJ databases">
        <authorList>
            <person name="Ren C."/>
            <person name="Gu Y."/>
            <person name="Xu Y."/>
        </authorList>
    </citation>
    <scope>NUCLEOTIDE SEQUENCE [LARGE SCALE GENOMIC DNA]</scope>
    <source>
        <strain evidence="3 4">LBM18003</strain>
    </source>
</reference>
<accession>A0A7G9WIP2</accession>
<dbReference type="Pfam" id="PF12010">
    <property type="entry name" value="DUF3502"/>
    <property type="match status" value="1"/>
</dbReference>
<feature type="chain" id="PRO_5039358626" evidence="1">
    <location>
        <begin position="21"/>
        <end position="496"/>
    </location>
</feature>
<feature type="domain" description="DUF3502" evidence="2">
    <location>
        <begin position="424"/>
        <end position="493"/>
    </location>
</feature>
<dbReference type="InterPro" id="IPR006059">
    <property type="entry name" value="SBP"/>
</dbReference>
<dbReference type="PROSITE" id="PS51257">
    <property type="entry name" value="PROKAR_LIPOPROTEIN"/>
    <property type="match status" value="1"/>
</dbReference>
<dbReference type="SUPFAM" id="SSF53850">
    <property type="entry name" value="Periplasmic binding protein-like II"/>
    <property type="match status" value="1"/>
</dbReference>
<dbReference type="Gene3D" id="3.40.190.10">
    <property type="entry name" value="Periplasmic binding protein-like II"/>
    <property type="match status" value="1"/>
</dbReference>
<evidence type="ECO:0000259" key="2">
    <source>
        <dbReference type="Pfam" id="PF12010"/>
    </source>
</evidence>
<dbReference type="PANTHER" id="PTHR43649">
    <property type="entry name" value="ARABINOSE-BINDING PROTEIN-RELATED"/>
    <property type="match status" value="1"/>
</dbReference>
<gene>
    <name evidence="3" type="ORF">H6X83_02590</name>
</gene>
<proteinExistence type="predicted"/>
<dbReference type="Pfam" id="PF13416">
    <property type="entry name" value="SBP_bac_8"/>
    <property type="match status" value="1"/>
</dbReference>
<sequence>MKLRKALACILSAAILSAAAACGQETAASSSAAASTAASNSASAVTLQYYTIGPAGKDLTAVNNALNELLMKKIGVRVKINYIDWDDYTTKLSAIIDSGTSFDIAFTSSQQGDFVGNARKGAWLDLTSYLKTTGKKMYDAIDPLFWTGIKIDGKTYGIPTNKEIATPDLWIYSKALAEKYGIDVKQYRTLESLEPILKKVKQAEPQCIPMALDRNSENFFSIDGYEYIVNHNIPLMVKSSDTSLKIVNIYETDCAKQVLHTLRRYYKLGYINADAAFKTNSDDLKNYTVLWHNGSGGPYSDSTWANNLGYPVVCQQVSPSVITSESTRGGIMSVSAHTQHPKECVRFLNCLNTDAEVRNMLNYGIEGTHYRLSEKHQVIGLDSGYRGIQYTQGNWFILYTTVNDPVNKWDAYRKFNKEAVRSQALGFTPDISDSSSAAQAAAVVRVTEKYYPSLMTGTVDPNKILPLFLQELREAGIDKLQSTLQQQITAWKAKGF</sequence>
<dbReference type="KEGG" id="caml:H6X83_02590"/>
<dbReference type="InterPro" id="IPR022627">
    <property type="entry name" value="DUF3502"/>
</dbReference>
<evidence type="ECO:0000313" key="4">
    <source>
        <dbReference type="Proteomes" id="UP000516046"/>
    </source>
</evidence>
<name>A0A7G9WIP2_9FIRM</name>
<dbReference type="PANTHER" id="PTHR43649:SF17">
    <property type="entry name" value="ABC TRANSPORTER SOLUTE BINDING PROTEIN-SUGAR TRANSPORT"/>
    <property type="match status" value="1"/>
</dbReference>
<feature type="signal peptide" evidence="1">
    <location>
        <begin position="1"/>
        <end position="20"/>
    </location>
</feature>
<organism evidence="3 4">
    <name type="scientific">Caproicibacterium amylolyticum</name>
    <dbReference type="NCBI Taxonomy" id="2766537"/>
    <lineage>
        <taxon>Bacteria</taxon>
        <taxon>Bacillati</taxon>
        <taxon>Bacillota</taxon>
        <taxon>Clostridia</taxon>
        <taxon>Eubacteriales</taxon>
        <taxon>Oscillospiraceae</taxon>
        <taxon>Caproicibacterium</taxon>
    </lineage>
</organism>
<keyword evidence="1" id="KW-0732">Signal</keyword>
<dbReference type="InterPro" id="IPR050490">
    <property type="entry name" value="Bact_solute-bd_prot1"/>
</dbReference>
<dbReference type="Proteomes" id="UP000516046">
    <property type="component" value="Chromosome"/>
</dbReference>
<keyword evidence="4" id="KW-1185">Reference proteome</keyword>
<protein>
    <submittedName>
        <fullName evidence="3">ABC transporter substrate-binding protein</fullName>
    </submittedName>
</protein>
<dbReference type="EMBL" id="CP060696">
    <property type="protein sequence ID" value="QNO18554.1"/>
    <property type="molecule type" value="Genomic_DNA"/>
</dbReference>